<accession>A0A397JUE5</accession>
<dbReference type="GO" id="GO:0005773">
    <property type="term" value="C:vacuole"/>
    <property type="evidence" value="ECO:0007669"/>
    <property type="project" value="GOC"/>
</dbReference>
<evidence type="ECO:0000256" key="6">
    <source>
        <dbReference type="ARBA" id="ARBA00022840"/>
    </source>
</evidence>
<feature type="compositionally biased region" description="Low complexity" evidence="11">
    <location>
        <begin position="163"/>
        <end position="187"/>
    </location>
</feature>
<keyword evidence="2 10" id="KW-0723">Serine/threonine-protein kinase</keyword>
<comment type="catalytic activity">
    <reaction evidence="8">
        <text>L-seryl-[protein] + ATP = O-phospho-L-seryl-[protein] + ADP + H(+)</text>
        <dbReference type="Rhea" id="RHEA:17989"/>
        <dbReference type="Rhea" id="RHEA-COMP:9863"/>
        <dbReference type="Rhea" id="RHEA-COMP:11604"/>
        <dbReference type="ChEBI" id="CHEBI:15378"/>
        <dbReference type="ChEBI" id="CHEBI:29999"/>
        <dbReference type="ChEBI" id="CHEBI:30616"/>
        <dbReference type="ChEBI" id="CHEBI:83421"/>
        <dbReference type="ChEBI" id="CHEBI:456216"/>
        <dbReference type="EC" id="2.7.11.1"/>
    </reaction>
</comment>
<comment type="caution">
    <text evidence="13">The sequence shown here is derived from an EMBL/GenBank/DDBJ whole genome shotgun (WGS) entry which is preliminary data.</text>
</comment>
<evidence type="ECO:0000256" key="8">
    <source>
        <dbReference type="ARBA" id="ARBA00048679"/>
    </source>
</evidence>
<feature type="binding site" evidence="9">
    <location>
        <position position="57"/>
    </location>
    <ligand>
        <name>ATP</name>
        <dbReference type="ChEBI" id="CHEBI:30616"/>
    </ligand>
</feature>
<keyword evidence="14" id="KW-1185">Reference proteome</keyword>
<dbReference type="Pfam" id="PF00069">
    <property type="entry name" value="Pkinase"/>
    <property type="match status" value="2"/>
</dbReference>
<dbReference type="PROSITE" id="PS00108">
    <property type="entry name" value="PROTEIN_KINASE_ST"/>
    <property type="match status" value="1"/>
</dbReference>
<evidence type="ECO:0000256" key="3">
    <source>
        <dbReference type="ARBA" id="ARBA00022679"/>
    </source>
</evidence>
<evidence type="ECO:0000256" key="1">
    <source>
        <dbReference type="ARBA" id="ARBA00012513"/>
    </source>
</evidence>
<dbReference type="PROSITE" id="PS50011">
    <property type="entry name" value="PROTEIN_KINASE_DOM"/>
    <property type="match status" value="1"/>
</dbReference>
<dbReference type="InterPro" id="IPR011009">
    <property type="entry name" value="Kinase-like_dom_sf"/>
</dbReference>
<keyword evidence="4 9" id="KW-0547">Nucleotide-binding</keyword>
<proteinExistence type="inferred from homology"/>
<dbReference type="InterPro" id="IPR052239">
    <property type="entry name" value="Ser/Thr-specific_kinases"/>
</dbReference>
<dbReference type="EC" id="2.7.11.1" evidence="1"/>
<evidence type="ECO:0000256" key="5">
    <source>
        <dbReference type="ARBA" id="ARBA00022777"/>
    </source>
</evidence>
<feature type="domain" description="Protein kinase" evidence="12">
    <location>
        <begin position="28"/>
        <end position="366"/>
    </location>
</feature>
<dbReference type="SUPFAM" id="SSF56112">
    <property type="entry name" value="Protein kinase-like (PK-like)"/>
    <property type="match status" value="1"/>
</dbReference>
<dbReference type="STRING" id="1348612.A0A397JUE5"/>
<keyword evidence="3" id="KW-0808">Transferase</keyword>
<name>A0A397JUE5_9GLOM</name>
<dbReference type="GO" id="GO:0005794">
    <property type="term" value="C:Golgi apparatus"/>
    <property type="evidence" value="ECO:0007669"/>
    <property type="project" value="TreeGrafter"/>
</dbReference>
<evidence type="ECO:0000256" key="9">
    <source>
        <dbReference type="PROSITE-ProRule" id="PRU10141"/>
    </source>
</evidence>
<dbReference type="OrthoDB" id="248923at2759"/>
<dbReference type="EMBL" id="PQFF01000020">
    <property type="protein sequence ID" value="RHZ88503.1"/>
    <property type="molecule type" value="Genomic_DNA"/>
</dbReference>
<evidence type="ECO:0000259" key="12">
    <source>
        <dbReference type="PROSITE" id="PS50011"/>
    </source>
</evidence>
<keyword evidence="6 9" id="KW-0067">ATP-binding</keyword>
<dbReference type="Proteomes" id="UP000266861">
    <property type="component" value="Unassembled WGS sequence"/>
</dbReference>
<reference evidence="13 14" key="1">
    <citation type="submission" date="2018-08" db="EMBL/GenBank/DDBJ databases">
        <title>Genome and evolution of the arbuscular mycorrhizal fungus Diversispora epigaea (formerly Glomus versiforme) and its bacterial endosymbionts.</title>
        <authorList>
            <person name="Sun X."/>
            <person name="Fei Z."/>
            <person name="Harrison M."/>
        </authorList>
    </citation>
    <scope>NUCLEOTIDE SEQUENCE [LARGE SCALE GENOMIC DNA]</scope>
    <source>
        <strain evidence="13 14">IT104</strain>
    </source>
</reference>
<evidence type="ECO:0000256" key="10">
    <source>
        <dbReference type="RuleBase" id="RU000304"/>
    </source>
</evidence>
<dbReference type="GO" id="GO:0004674">
    <property type="term" value="F:protein serine/threonine kinase activity"/>
    <property type="evidence" value="ECO:0007669"/>
    <property type="project" value="UniProtKB-KW"/>
</dbReference>
<dbReference type="GO" id="GO:0005524">
    <property type="term" value="F:ATP binding"/>
    <property type="evidence" value="ECO:0007669"/>
    <property type="project" value="UniProtKB-UniRule"/>
</dbReference>
<dbReference type="CDD" id="cd13986">
    <property type="entry name" value="STKc_16"/>
    <property type="match status" value="1"/>
</dbReference>
<comment type="catalytic activity">
    <reaction evidence="7">
        <text>L-threonyl-[protein] + ATP = O-phospho-L-threonyl-[protein] + ADP + H(+)</text>
        <dbReference type="Rhea" id="RHEA:46608"/>
        <dbReference type="Rhea" id="RHEA-COMP:11060"/>
        <dbReference type="Rhea" id="RHEA-COMP:11605"/>
        <dbReference type="ChEBI" id="CHEBI:15378"/>
        <dbReference type="ChEBI" id="CHEBI:30013"/>
        <dbReference type="ChEBI" id="CHEBI:30616"/>
        <dbReference type="ChEBI" id="CHEBI:61977"/>
        <dbReference type="ChEBI" id="CHEBI:456216"/>
        <dbReference type="EC" id="2.7.11.1"/>
    </reaction>
</comment>
<dbReference type="PANTHER" id="PTHR45998">
    <property type="entry name" value="SERINE/THREONINE-PROTEIN KINASE 16"/>
    <property type="match status" value="1"/>
</dbReference>
<protein>
    <recommendedName>
        <fullName evidence="1">non-specific serine/threonine protein kinase</fullName>
        <ecNumber evidence="1">2.7.11.1</ecNumber>
    </recommendedName>
</protein>
<dbReference type="GO" id="GO:0006624">
    <property type="term" value="P:vacuolar protein processing"/>
    <property type="evidence" value="ECO:0007669"/>
    <property type="project" value="TreeGrafter"/>
</dbReference>
<evidence type="ECO:0000256" key="11">
    <source>
        <dbReference type="SAM" id="MobiDB-lite"/>
    </source>
</evidence>
<evidence type="ECO:0000313" key="13">
    <source>
        <dbReference type="EMBL" id="RHZ88503.1"/>
    </source>
</evidence>
<gene>
    <name evidence="13" type="ORF">Glove_22g78</name>
</gene>
<dbReference type="PANTHER" id="PTHR45998:SF2">
    <property type="entry name" value="SERINE_THREONINE-PROTEIN KINASE 16"/>
    <property type="match status" value="1"/>
</dbReference>
<dbReference type="InterPro" id="IPR008271">
    <property type="entry name" value="Ser/Thr_kinase_AS"/>
</dbReference>
<evidence type="ECO:0000256" key="2">
    <source>
        <dbReference type="ARBA" id="ARBA00022527"/>
    </source>
</evidence>
<evidence type="ECO:0000313" key="14">
    <source>
        <dbReference type="Proteomes" id="UP000266861"/>
    </source>
</evidence>
<dbReference type="InterPro" id="IPR000719">
    <property type="entry name" value="Prot_kinase_dom"/>
</dbReference>
<keyword evidence="5" id="KW-0418">Kinase</keyword>
<dbReference type="InterPro" id="IPR017441">
    <property type="entry name" value="Protein_kinase_ATP_BS"/>
</dbReference>
<dbReference type="SMART" id="SM00220">
    <property type="entry name" value="S_TKc"/>
    <property type="match status" value="1"/>
</dbReference>
<feature type="region of interest" description="Disordered" evidence="11">
    <location>
        <begin position="157"/>
        <end position="192"/>
    </location>
</feature>
<dbReference type="AlphaFoldDB" id="A0A397JUE5"/>
<dbReference type="GO" id="GO:0032889">
    <property type="term" value="P:regulation of vacuole fusion, non-autophagic"/>
    <property type="evidence" value="ECO:0007669"/>
    <property type="project" value="TreeGrafter"/>
</dbReference>
<evidence type="ECO:0000256" key="4">
    <source>
        <dbReference type="ARBA" id="ARBA00022741"/>
    </source>
</evidence>
<sequence>MSFVWNTLYSLTSCCFPTPILHINRRTFKVIRLLGEGGYSFVYLVQDTSTGFQYALKKIRCPFGTDSVKNAMKEVEMYKLFQHENIIKVIDTCIVKDKDEGKIVYIFLQYYKNGNLQDAIDNHLSNGTRFPEKDILKVFRGICYAVRTLHTYKFPCVPTRSENNNNNNNNNNNKNNTSRNRNNNNNDDSIDNDILSRIPREEDSQNDDDVVPFAHRDIKPGNVLLSDDLQTPILMDFGSLIRARIKIHNRNSALMQQDLAASNSTMPYRAPELFDVKTNTDLTEKVDIWSLGCTLYAMAYGVSPFEHSINEQGGSMALAVLNNQFKFPEDDTYSQDFRDLVSFILKVDPKERPDIHKVIERVDILIEQLDSVNS</sequence>
<comment type="similarity">
    <text evidence="10">Belongs to the protein kinase superfamily.</text>
</comment>
<evidence type="ECO:0000256" key="7">
    <source>
        <dbReference type="ARBA" id="ARBA00047899"/>
    </source>
</evidence>
<organism evidence="13 14">
    <name type="scientific">Diversispora epigaea</name>
    <dbReference type="NCBI Taxonomy" id="1348612"/>
    <lineage>
        <taxon>Eukaryota</taxon>
        <taxon>Fungi</taxon>
        <taxon>Fungi incertae sedis</taxon>
        <taxon>Mucoromycota</taxon>
        <taxon>Glomeromycotina</taxon>
        <taxon>Glomeromycetes</taxon>
        <taxon>Diversisporales</taxon>
        <taxon>Diversisporaceae</taxon>
        <taxon>Diversispora</taxon>
    </lineage>
</organism>
<dbReference type="Gene3D" id="1.10.510.10">
    <property type="entry name" value="Transferase(Phosphotransferase) domain 1"/>
    <property type="match status" value="2"/>
</dbReference>
<dbReference type="PROSITE" id="PS00107">
    <property type="entry name" value="PROTEIN_KINASE_ATP"/>
    <property type="match status" value="1"/>
</dbReference>